<dbReference type="EMBL" id="JABFTP020000062">
    <property type="protein sequence ID" value="KAL3272634.1"/>
    <property type="molecule type" value="Genomic_DNA"/>
</dbReference>
<dbReference type="AlphaFoldDB" id="A0ABD2N1T6"/>
<protein>
    <submittedName>
        <fullName evidence="1">Uncharacterized protein</fullName>
    </submittedName>
</protein>
<keyword evidence="2" id="KW-1185">Reference proteome</keyword>
<name>A0ABD2N1T6_9CUCU</name>
<proteinExistence type="predicted"/>
<evidence type="ECO:0000313" key="1">
    <source>
        <dbReference type="EMBL" id="KAL3272634.1"/>
    </source>
</evidence>
<dbReference type="Proteomes" id="UP001516400">
    <property type="component" value="Unassembled WGS sequence"/>
</dbReference>
<evidence type="ECO:0000313" key="2">
    <source>
        <dbReference type="Proteomes" id="UP001516400"/>
    </source>
</evidence>
<comment type="caution">
    <text evidence="1">The sequence shown here is derived from an EMBL/GenBank/DDBJ whole genome shotgun (WGS) entry which is preliminary data.</text>
</comment>
<gene>
    <name evidence="1" type="ORF">HHI36_014100</name>
</gene>
<organism evidence="1 2">
    <name type="scientific">Cryptolaemus montrouzieri</name>
    <dbReference type="NCBI Taxonomy" id="559131"/>
    <lineage>
        <taxon>Eukaryota</taxon>
        <taxon>Metazoa</taxon>
        <taxon>Ecdysozoa</taxon>
        <taxon>Arthropoda</taxon>
        <taxon>Hexapoda</taxon>
        <taxon>Insecta</taxon>
        <taxon>Pterygota</taxon>
        <taxon>Neoptera</taxon>
        <taxon>Endopterygota</taxon>
        <taxon>Coleoptera</taxon>
        <taxon>Polyphaga</taxon>
        <taxon>Cucujiformia</taxon>
        <taxon>Coccinelloidea</taxon>
        <taxon>Coccinellidae</taxon>
        <taxon>Scymninae</taxon>
        <taxon>Scymnini</taxon>
        <taxon>Cryptolaemus</taxon>
    </lineage>
</organism>
<accession>A0ABD2N1T6</accession>
<sequence>MKDVDQDKKKITLLTTLSNECLDQFHKKLRIVEHCQFLFNACKKFETTTENLNKWLSKEIGLKYPYIGLPRTQQTTPDSWEIRDDESVDDFFIEGTKLSSRVRTGELYFEGTKILIDTKKIINKIFPFKKPGAKRFSAPAKLQRRSGKIRPETAVSKKSKISSASRDIVSTDTPEKPGVSTLSKVVIQAKPSFSSSSPGSSFISEKITEEAEIDQSESYSDLDINLGHLGKFDNLWNLHNKVVVDIKELKEEKRNLMYENERLKALLRLILETAAIHGDVPEPDTASTTSSFRSSLSASFKTIFG</sequence>
<reference evidence="1 2" key="1">
    <citation type="journal article" date="2021" name="BMC Biol.">
        <title>Horizontally acquired antibacterial genes associated with adaptive radiation of ladybird beetles.</title>
        <authorList>
            <person name="Li H.S."/>
            <person name="Tang X.F."/>
            <person name="Huang Y.H."/>
            <person name="Xu Z.Y."/>
            <person name="Chen M.L."/>
            <person name="Du X.Y."/>
            <person name="Qiu B.Y."/>
            <person name="Chen P.T."/>
            <person name="Zhang W."/>
            <person name="Slipinski A."/>
            <person name="Escalona H.E."/>
            <person name="Waterhouse R.M."/>
            <person name="Zwick A."/>
            <person name="Pang H."/>
        </authorList>
    </citation>
    <scope>NUCLEOTIDE SEQUENCE [LARGE SCALE GENOMIC DNA]</scope>
    <source>
        <strain evidence="1">SYSU2018</strain>
    </source>
</reference>